<dbReference type="GO" id="GO:0045004">
    <property type="term" value="P:DNA replication proofreading"/>
    <property type="evidence" value="ECO:0007669"/>
    <property type="project" value="TreeGrafter"/>
</dbReference>
<evidence type="ECO:0000256" key="2">
    <source>
        <dbReference type="ARBA" id="ARBA00022839"/>
    </source>
</evidence>
<dbReference type="InterPro" id="IPR012337">
    <property type="entry name" value="RNaseH-like_sf"/>
</dbReference>
<dbReference type="Gene3D" id="3.30.420.10">
    <property type="entry name" value="Ribonuclease H-like superfamily/Ribonuclease H"/>
    <property type="match status" value="1"/>
</dbReference>
<evidence type="ECO:0000313" key="4">
    <source>
        <dbReference type="EMBL" id="OEH96676.1"/>
    </source>
</evidence>
<gene>
    <name evidence="4" type="ORF">BH006_24820</name>
</gene>
<evidence type="ECO:0000256" key="1">
    <source>
        <dbReference type="ARBA" id="ARBA00022722"/>
    </source>
</evidence>
<name>A0A3F3IDC0_SALER</name>
<keyword evidence="1" id="KW-0540">Nuclease</keyword>
<dbReference type="SMART" id="SM00479">
    <property type="entry name" value="EXOIII"/>
    <property type="match status" value="1"/>
</dbReference>
<dbReference type="CDD" id="cd06127">
    <property type="entry name" value="DEDDh"/>
    <property type="match status" value="1"/>
</dbReference>
<dbReference type="InterPro" id="IPR013520">
    <property type="entry name" value="Ribonucl_H"/>
</dbReference>
<dbReference type="GO" id="GO:0005829">
    <property type="term" value="C:cytosol"/>
    <property type="evidence" value="ECO:0007669"/>
    <property type="project" value="TreeGrafter"/>
</dbReference>
<keyword evidence="2" id="KW-0269">Exonuclease</keyword>
<dbReference type="PANTHER" id="PTHR30231">
    <property type="entry name" value="DNA POLYMERASE III SUBUNIT EPSILON"/>
    <property type="match status" value="1"/>
</dbReference>
<organism evidence="4">
    <name type="scientific">Salmonella enterica</name>
    <name type="common">Salmonella choleraesuis</name>
    <dbReference type="NCBI Taxonomy" id="28901"/>
    <lineage>
        <taxon>Bacteria</taxon>
        <taxon>Pseudomonadati</taxon>
        <taxon>Pseudomonadota</taxon>
        <taxon>Gammaproteobacteria</taxon>
        <taxon>Enterobacterales</taxon>
        <taxon>Enterobacteriaceae</taxon>
        <taxon>Salmonella</taxon>
    </lineage>
</organism>
<keyword evidence="2" id="KW-0378">Hydrolase</keyword>
<dbReference type="InterPro" id="IPR036397">
    <property type="entry name" value="RNaseH_sf"/>
</dbReference>
<dbReference type="GO" id="GO:0008408">
    <property type="term" value="F:3'-5' exonuclease activity"/>
    <property type="evidence" value="ECO:0007669"/>
    <property type="project" value="TreeGrafter"/>
</dbReference>
<feature type="domain" description="Exonuclease" evidence="3">
    <location>
        <begin position="20"/>
        <end position="202"/>
    </location>
</feature>
<dbReference type="Proteomes" id="UP000852880">
    <property type="component" value="Unassembled WGS sequence"/>
</dbReference>
<sequence length="332" mass="36889">MQNIQKSILNMVMQKWLNSDYLIIDTETTGLDNNAEVIEIAIINMHGDVLLNSLVKPTCSIPAAVTKINNITDEMVADAPLWRDVFPVILNIIDGKKWLAWNSKFDARLIIQTGIITGYFEDLPASKILDIAAKINNSQIDAKAIYDQWYGEFDSKRNNFKRQSLTTAAERHNVSVDGAHRALADCRMVLGVINAVCHSDYAVFESRYAELVADNDKAMEAMKQANEAVKLAHSKFSKLATENVVMKELIEQHANSVAVCPNCSHEEPSETDDIVALYRSMETTATDAFLAEVRAHGVEMFSEKFGGGTLISDMVKEIAKDFAAQLRKGVQS</sequence>
<dbReference type="GO" id="GO:0003676">
    <property type="term" value="F:nucleic acid binding"/>
    <property type="evidence" value="ECO:0007669"/>
    <property type="project" value="InterPro"/>
</dbReference>
<comment type="caution">
    <text evidence="4">The sequence shown here is derived from an EMBL/GenBank/DDBJ whole genome shotgun (WGS) entry which is preliminary data.</text>
</comment>
<evidence type="ECO:0000259" key="3">
    <source>
        <dbReference type="SMART" id="SM00479"/>
    </source>
</evidence>
<dbReference type="SUPFAM" id="SSF53098">
    <property type="entry name" value="Ribonuclease H-like"/>
    <property type="match status" value="1"/>
</dbReference>
<proteinExistence type="predicted"/>
<dbReference type="PANTHER" id="PTHR30231:SF41">
    <property type="entry name" value="DNA POLYMERASE III SUBUNIT EPSILON"/>
    <property type="match status" value="1"/>
</dbReference>
<dbReference type="AlphaFoldDB" id="A0A3F3IDC0"/>
<reference evidence="4" key="1">
    <citation type="submission" date="2016-09" db="EMBL/GenBank/DDBJ databases">
        <title>Whole Genome Sequencing of Salmonella enterica subsp. enterica serovar Nottingham.</title>
        <authorList>
            <person name="Zheng J."/>
            <person name="Wang H."/>
        </authorList>
    </citation>
    <scope>NUCLEOTIDE SEQUENCE [LARGE SCALE GENOMIC DNA]</scope>
    <source>
        <strain evidence="4">CFSAN055411</strain>
    </source>
</reference>
<protein>
    <recommendedName>
        <fullName evidence="3">Exonuclease domain-containing protein</fullName>
    </recommendedName>
</protein>
<dbReference type="EMBL" id="MJEL01000026">
    <property type="protein sequence ID" value="OEH96676.1"/>
    <property type="molecule type" value="Genomic_DNA"/>
</dbReference>
<accession>A0A3F3IDC0</accession>
<dbReference type="Pfam" id="PF00929">
    <property type="entry name" value="RNase_T"/>
    <property type="match status" value="1"/>
</dbReference>